<keyword evidence="3" id="KW-1185">Reference proteome</keyword>
<evidence type="ECO:0000256" key="1">
    <source>
        <dbReference type="SAM" id="SignalP"/>
    </source>
</evidence>
<evidence type="ECO:0000313" key="3">
    <source>
        <dbReference type="Proteomes" id="UP000295293"/>
    </source>
</evidence>
<sequence length="283" mass="28811">MSVRAAVVFALCAAAAGSARAAEVPLFVEFSDGFELIVPTAFRLGALQLRDPHVFVRVPLGPTTLCTDATDLPSVGLNAQIATSLAADENADGRLDSSALLLFRPLLSDGRSAQTLSVAGDCSVATPTQCLAAANATPSLRSYRAFALSGSDHCLEALAGTTSNWGSAAAVPAPGGNCYATTAADLVLDTGSLQIPLYDTAFGAPLPAPGGSTGGGLMRGFLRASDAALIPIPLNGTTVTLASVLPGGAGSCRANVSGGIDTWRGESGWWFYFEYRQDAVGLN</sequence>
<comment type="caution">
    <text evidence="2">The sequence shown here is derived from an EMBL/GenBank/DDBJ whole genome shotgun (WGS) entry which is preliminary data.</text>
</comment>
<keyword evidence="1" id="KW-0732">Signal</keyword>
<gene>
    <name evidence="2" type="ORF">DFR29_101419</name>
</gene>
<feature type="signal peptide" evidence="1">
    <location>
        <begin position="1"/>
        <end position="21"/>
    </location>
</feature>
<dbReference type="Proteomes" id="UP000295293">
    <property type="component" value="Unassembled WGS sequence"/>
</dbReference>
<reference evidence="2 3" key="1">
    <citation type="submission" date="2019-03" db="EMBL/GenBank/DDBJ databases">
        <title>Genomic Encyclopedia of Type Strains, Phase IV (KMG-IV): sequencing the most valuable type-strain genomes for metagenomic binning, comparative biology and taxonomic classification.</title>
        <authorList>
            <person name="Goeker M."/>
        </authorList>
    </citation>
    <scope>NUCLEOTIDE SEQUENCE [LARGE SCALE GENOMIC DNA]</scope>
    <source>
        <strain evidence="2 3">DSM 21667</strain>
    </source>
</reference>
<proteinExistence type="predicted"/>
<feature type="chain" id="PRO_5020493939" description="Secreted protein" evidence="1">
    <location>
        <begin position="22"/>
        <end position="283"/>
    </location>
</feature>
<organism evidence="2 3">
    <name type="scientific">Tahibacter aquaticus</name>
    <dbReference type="NCBI Taxonomy" id="520092"/>
    <lineage>
        <taxon>Bacteria</taxon>
        <taxon>Pseudomonadati</taxon>
        <taxon>Pseudomonadota</taxon>
        <taxon>Gammaproteobacteria</taxon>
        <taxon>Lysobacterales</taxon>
        <taxon>Rhodanobacteraceae</taxon>
        <taxon>Tahibacter</taxon>
    </lineage>
</organism>
<evidence type="ECO:0000313" key="2">
    <source>
        <dbReference type="EMBL" id="TDR48795.1"/>
    </source>
</evidence>
<accession>A0A4R6ZA85</accession>
<dbReference type="AlphaFoldDB" id="A0A4R6ZA85"/>
<evidence type="ECO:0008006" key="4">
    <source>
        <dbReference type="Google" id="ProtNLM"/>
    </source>
</evidence>
<protein>
    <recommendedName>
        <fullName evidence="4">Secreted protein</fullName>
    </recommendedName>
</protein>
<dbReference type="RefSeq" id="WP_133816902.1">
    <property type="nucleotide sequence ID" value="NZ_SNZH01000001.1"/>
</dbReference>
<dbReference type="EMBL" id="SNZH01000001">
    <property type="protein sequence ID" value="TDR48795.1"/>
    <property type="molecule type" value="Genomic_DNA"/>
</dbReference>
<name>A0A4R6ZA85_9GAMM</name>